<protein>
    <submittedName>
        <fullName evidence="1">Uncharacterized protein</fullName>
    </submittedName>
</protein>
<reference evidence="1" key="1">
    <citation type="submission" date="2014-11" db="EMBL/GenBank/DDBJ databases">
        <authorList>
            <person name="Amaro Gonzalez C."/>
        </authorList>
    </citation>
    <scope>NUCLEOTIDE SEQUENCE</scope>
</reference>
<dbReference type="EMBL" id="GBXM01040756">
    <property type="protein sequence ID" value="JAH67821.1"/>
    <property type="molecule type" value="Transcribed_RNA"/>
</dbReference>
<accession>A0A0E9UPZ2</accession>
<reference evidence="1" key="2">
    <citation type="journal article" date="2015" name="Fish Shellfish Immunol.">
        <title>Early steps in the European eel (Anguilla anguilla)-Vibrio vulnificus interaction in the gills: Role of the RtxA13 toxin.</title>
        <authorList>
            <person name="Callol A."/>
            <person name="Pajuelo D."/>
            <person name="Ebbesson L."/>
            <person name="Teles M."/>
            <person name="MacKenzie S."/>
            <person name="Amaro C."/>
        </authorList>
    </citation>
    <scope>NUCLEOTIDE SEQUENCE</scope>
</reference>
<name>A0A0E9UPZ2_ANGAN</name>
<proteinExistence type="predicted"/>
<dbReference type="AlphaFoldDB" id="A0A0E9UPZ2"/>
<evidence type="ECO:0000313" key="1">
    <source>
        <dbReference type="EMBL" id="JAH67821.1"/>
    </source>
</evidence>
<organism evidence="1">
    <name type="scientific">Anguilla anguilla</name>
    <name type="common">European freshwater eel</name>
    <name type="synonym">Muraena anguilla</name>
    <dbReference type="NCBI Taxonomy" id="7936"/>
    <lineage>
        <taxon>Eukaryota</taxon>
        <taxon>Metazoa</taxon>
        <taxon>Chordata</taxon>
        <taxon>Craniata</taxon>
        <taxon>Vertebrata</taxon>
        <taxon>Euteleostomi</taxon>
        <taxon>Actinopterygii</taxon>
        <taxon>Neopterygii</taxon>
        <taxon>Teleostei</taxon>
        <taxon>Anguilliformes</taxon>
        <taxon>Anguillidae</taxon>
        <taxon>Anguilla</taxon>
    </lineage>
</organism>
<sequence length="28" mass="3215">MANWTAVLDLDWSVEQISHVSTNEQARL</sequence>